<dbReference type="VEuPathDB" id="FungiDB:An11g05810"/>
<evidence type="ECO:0000256" key="4">
    <source>
        <dbReference type="SAM" id="MobiDB-lite"/>
    </source>
</evidence>
<dbReference type="SUPFAM" id="SSF51182">
    <property type="entry name" value="RmlC-like cupins"/>
    <property type="match status" value="1"/>
</dbReference>
<dbReference type="Pfam" id="PF12973">
    <property type="entry name" value="Cupin_7"/>
    <property type="match status" value="1"/>
</dbReference>
<feature type="compositionally biased region" description="Polar residues" evidence="4">
    <location>
        <begin position="828"/>
        <end position="838"/>
    </location>
</feature>
<dbReference type="Gene3D" id="3.40.50.720">
    <property type="entry name" value="NAD(P)-binding Rossmann-like Domain"/>
    <property type="match status" value="1"/>
</dbReference>
<dbReference type="InterPro" id="IPR014710">
    <property type="entry name" value="RmlC-like_jellyroll"/>
</dbReference>
<dbReference type="GO" id="GO:0003677">
    <property type="term" value="F:DNA binding"/>
    <property type="evidence" value="ECO:0007669"/>
    <property type="project" value="InterPro"/>
</dbReference>
<dbReference type="InterPro" id="IPR036291">
    <property type="entry name" value="NAD(P)-bd_dom_sf"/>
</dbReference>
<dbReference type="OMA" id="HSETHGK"/>
<dbReference type="Pfam" id="PF04082">
    <property type="entry name" value="Fungal_trans"/>
    <property type="match status" value="1"/>
</dbReference>
<dbReference type="OrthoDB" id="103819at2759"/>
<dbReference type="InterPro" id="IPR025979">
    <property type="entry name" value="ChrR-like_cupin_dom"/>
</dbReference>
<dbReference type="VEuPathDB" id="FungiDB:ASPNIDRAFT2_1096072"/>
<dbReference type="VEuPathDB" id="FungiDB:ATCC64974_91550"/>
<dbReference type="PANTHER" id="PTHR45458">
    <property type="entry name" value="SHORT-CHAIN DEHYDROGENASE/REDUCTASE SDR"/>
    <property type="match status" value="1"/>
</dbReference>
<dbReference type="Gene3D" id="2.60.120.10">
    <property type="entry name" value="Jelly Rolls"/>
    <property type="match status" value="1"/>
</dbReference>
<dbReference type="CDD" id="cd05325">
    <property type="entry name" value="carb_red_sniffer_like_SDR_c"/>
    <property type="match status" value="1"/>
</dbReference>
<accession>A0A100IJK0</accession>
<dbReference type="GO" id="GO:0016616">
    <property type="term" value="F:oxidoreductase activity, acting on the CH-OH group of donors, NAD or NADP as acceptor"/>
    <property type="evidence" value="ECO:0007669"/>
    <property type="project" value="TreeGrafter"/>
</dbReference>
<sequence length="973" mass="108023">MSNFLVTGSSRGLGLDLVRQLAARACLEGGLVIATARKCSPKLTELIAQSNGCIVFVALDISEESRIAESAEQVRSALNENSLDMLINCAGVHSETHGKLASMSDLDYQLSVNVTGTHNVLRHYLPLMQNSKVKKIINISSAYGSMTNAREVSYAPCPAYKISKAALNALTVQYALSYQEEGFIFLAVSPGWLQSDMGGKYADLTVPQGAEAVLNIAMSADRADNGRFKNIHVPGSNRQSGRRAAERNVNRSTAIEHSQPNDQVLDSRERSLTTPTHSTPSVEGPNYHAIQAKNIIQLELNDSRHVNRGRQSILRSALQLVNQIAESEPQHSDEIMEEFQPNDPALSIPDAPPRELLFMLLQGPPESMCIQWPDHISRKTYEEMATALLRSEPRLQGQLLHQYSICIYVKAIFHIYQVSRTVRSPLLKTQLSQSRSTYIAATIRSIENLSILKQPDISSIQALLSSALLMQHLGRLNQCWVLTSYAARQIASLNYHKIRRVPARSDSELEVYSAVYWCYYLDRTLSSLLSRPPSLPDLEVSPTDLIVLDPCSPYDTLLRVLLDLAQVQGKLHAVSSDPKNASNSQALETCQLLESRMQSILRQMPSNRASLPKMVQYDWVAVDFCYYAIFVEIDRTRLKSSFSPVIHRECLVHARQSLGAFHFIQQHAEEMPGFEEPYPSFLTWTLFFYPLSAFFVVICNIIGTLDHGDFKLLQQITQSLSQFKQDPHLGKLLNLLQSLEDLCEPLFQEAGSGPENISSNPRASAPNQAMEPVTTDGIPPSASFDSNFGLSDEPIPNSELDASADWLMWQLFNSQIPAAEASQHHHPTNVNSRSSPNMHSEHDAGFTVHCDSLEWLPLAPGVFIKIVKLVPETGEYTIMVRAEPGGLLPRHRHVESAEIYVLKGSGAHPQTGAFVQGDYVSESKGAVHDPLPFEHETELLMVSRGPSVFLADDGSDLYTMDVAMLQGMVERAR</sequence>
<name>A0A100IJK0_ASPNG</name>
<dbReference type="GO" id="GO:0006351">
    <property type="term" value="P:DNA-templated transcription"/>
    <property type="evidence" value="ECO:0007669"/>
    <property type="project" value="InterPro"/>
</dbReference>
<dbReference type="GO" id="GO:0008270">
    <property type="term" value="F:zinc ion binding"/>
    <property type="evidence" value="ECO:0007669"/>
    <property type="project" value="InterPro"/>
</dbReference>
<dbReference type="AlphaFoldDB" id="A0A100IJK0"/>
<dbReference type="VEuPathDB" id="FungiDB:ASPNIDRAFT2_1224314"/>
<dbReference type="PANTHER" id="PTHR45458:SF1">
    <property type="entry name" value="SHORT CHAIN DEHYDROGENASE"/>
    <property type="match status" value="1"/>
</dbReference>
<dbReference type="Proteomes" id="UP000068243">
    <property type="component" value="Unassembled WGS sequence"/>
</dbReference>
<dbReference type="CDD" id="cd20302">
    <property type="entry name" value="cupin_DAD"/>
    <property type="match status" value="1"/>
</dbReference>
<dbReference type="EMBL" id="BCMY01000007">
    <property type="protein sequence ID" value="GAQ42394.1"/>
    <property type="molecule type" value="Genomic_DNA"/>
</dbReference>
<evidence type="ECO:0000256" key="5">
    <source>
        <dbReference type="SAM" id="Phobius"/>
    </source>
</evidence>
<reference evidence="8" key="1">
    <citation type="journal article" date="2016" name="Genome Announc.">
        <title>Draft genome sequence of Aspergillus niger strain An76.</title>
        <authorList>
            <person name="Gong W."/>
            <person name="Cheng Z."/>
            <person name="Zhang H."/>
            <person name="Liu L."/>
            <person name="Gao P."/>
            <person name="Wang L."/>
        </authorList>
    </citation>
    <scope>NUCLEOTIDE SEQUENCE [LARGE SCALE GENOMIC DNA]</scope>
    <source>
        <strain evidence="8">An76</strain>
    </source>
</reference>
<dbReference type="InterPro" id="IPR002347">
    <property type="entry name" value="SDR_fam"/>
</dbReference>
<evidence type="ECO:0000256" key="1">
    <source>
        <dbReference type="ARBA" id="ARBA00023015"/>
    </source>
</evidence>
<evidence type="ECO:0000313" key="8">
    <source>
        <dbReference type="Proteomes" id="UP000068243"/>
    </source>
</evidence>
<feature type="transmembrane region" description="Helical" evidence="5">
    <location>
        <begin position="681"/>
        <end position="703"/>
    </location>
</feature>
<keyword evidence="5" id="KW-1133">Transmembrane helix</keyword>
<dbReference type="SMART" id="SM00906">
    <property type="entry name" value="Fungal_trans"/>
    <property type="match status" value="1"/>
</dbReference>
<dbReference type="CDD" id="cd12148">
    <property type="entry name" value="fungal_TF_MHR"/>
    <property type="match status" value="1"/>
</dbReference>
<dbReference type="VEuPathDB" id="FungiDB:M747DRAFT_369597"/>
<proteinExistence type="predicted"/>
<keyword evidence="5" id="KW-0472">Membrane</keyword>
<protein>
    <submittedName>
        <fullName evidence="7">Zn(II)2Cys6 transcription factor</fullName>
    </submittedName>
</protein>
<dbReference type="PaxDb" id="5061-CADANGAP00008749"/>
<keyword evidence="3" id="KW-0539">Nucleus</keyword>
<dbReference type="InterPro" id="IPR007219">
    <property type="entry name" value="XnlR_reg_dom"/>
</dbReference>
<gene>
    <name evidence="7" type="ORF">ABL_05055</name>
</gene>
<keyword evidence="2" id="KW-0804">Transcription</keyword>
<evidence type="ECO:0000313" key="7">
    <source>
        <dbReference type="EMBL" id="GAQ42394.1"/>
    </source>
</evidence>
<dbReference type="VEuPathDB" id="FungiDB:ATCC64974_41660"/>
<comment type="caution">
    <text evidence="7">The sequence shown here is derived from an EMBL/GenBank/DDBJ whole genome shotgun (WGS) entry which is preliminary data.</text>
</comment>
<dbReference type="InterPro" id="IPR052184">
    <property type="entry name" value="SDR_enzymes"/>
</dbReference>
<evidence type="ECO:0000256" key="3">
    <source>
        <dbReference type="ARBA" id="ARBA00023242"/>
    </source>
</evidence>
<feature type="compositionally biased region" description="Polar residues" evidence="4">
    <location>
        <begin position="250"/>
        <end position="264"/>
    </location>
</feature>
<feature type="region of interest" description="Disordered" evidence="4">
    <location>
        <begin position="226"/>
        <end position="287"/>
    </location>
</feature>
<feature type="domain" description="Xylanolytic transcriptional activator regulatory" evidence="6">
    <location>
        <begin position="479"/>
        <end position="550"/>
    </location>
</feature>
<dbReference type="SUPFAM" id="SSF51735">
    <property type="entry name" value="NAD(P)-binding Rossmann-fold domains"/>
    <property type="match status" value="1"/>
</dbReference>
<dbReference type="Pfam" id="PF00106">
    <property type="entry name" value="adh_short"/>
    <property type="match status" value="1"/>
</dbReference>
<dbReference type="InterPro" id="IPR011051">
    <property type="entry name" value="RmlC_Cupin_sf"/>
</dbReference>
<keyword evidence="5" id="KW-0812">Transmembrane</keyword>
<feature type="compositionally biased region" description="Polar residues" evidence="4">
    <location>
        <begin position="272"/>
        <end position="281"/>
    </location>
</feature>
<dbReference type="VEuPathDB" id="FungiDB:ATCC64974_91560"/>
<evidence type="ECO:0000256" key="2">
    <source>
        <dbReference type="ARBA" id="ARBA00023163"/>
    </source>
</evidence>
<organism evidence="7 8">
    <name type="scientific">Aspergillus niger</name>
    <dbReference type="NCBI Taxonomy" id="5061"/>
    <lineage>
        <taxon>Eukaryota</taxon>
        <taxon>Fungi</taxon>
        <taxon>Dikarya</taxon>
        <taxon>Ascomycota</taxon>
        <taxon>Pezizomycotina</taxon>
        <taxon>Eurotiomycetes</taxon>
        <taxon>Eurotiomycetidae</taxon>
        <taxon>Eurotiales</taxon>
        <taxon>Aspergillaceae</taxon>
        <taxon>Aspergillus</taxon>
        <taxon>Aspergillus subgen. Circumdati</taxon>
    </lineage>
</organism>
<dbReference type="VEuPathDB" id="FungiDB:M747DRAFT_322606"/>
<dbReference type="VEuPathDB" id="FungiDB:An11g05820"/>
<dbReference type="PRINTS" id="PR00081">
    <property type="entry name" value="GDHRDH"/>
</dbReference>
<feature type="region of interest" description="Disordered" evidence="4">
    <location>
        <begin position="819"/>
        <end position="839"/>
    </location>
</feature>
<evidence type="ECO:0000259" key="6">
    <source>
        <dbReference type="SMART" id="SM00906"/>
    </source>
</evidence>
<keyword evidence="1" id="KW-0805">Transcription regulation</keyword>